<dbReference type="InterPro" id="IPR031358">
    <property type="entry name" value="Stealth_CR1"/>
</dbReference>
<dbReference type="Pfam" id="PF17101">
    <property type="entry name" value="Stealth_CR1"/>
    <property type="match status" value="1"/>
</dbReference>
<comment type="similarity">
    <text evidence="1">Belongs to the stealth family.</text>
</comment>
<dbReference type="PANTHER" id="PTHR24045:SF0">
    <property type="entry name" value="N-ACETYLGLUCOSAMINE-1-PHOSPHOTRANSFERASE SUBUNITS ALPHA_BETA"/>
    <property type="match status" value="1"/>
</dbReference>
<dbReference type="InterPro" id="IPR021520">
    <property type="entry name" value="Stealth_CR2"/>
</dbReference>
<accession>A0A7X2TLD8</accession>
<dbReference type="GO" id="GO:0016772">
    <property type="term" value="F:transferase activity, transferring phosphorus-containing groups"/>
    <property type="evidence" value="ECO:0007669"/>
    <property type="project" value="InterPro"/>
</dbReference>
<dbReference type="GO" id="GO:0000271">
    <property type="term" value="P:polysaccharide biosynthetic process"/>
    <property type="evidence" value="ECO:0007669"/>
    <property type="project" value="UniProtKB-KW"/>
</dbReference>
<feature type="domain" description="Stealth protein CR1 conserved region 1" evidence="5">
    <location>
        <begin position="6"/>
        <end position="29"/>
    </location>
</feature>
<protein>
    <submittedName>
        <fullName evidence="6">Uncharacterized protein</fullName>
    </submittedName>
</protein>
<comment type="caution">
    <text evidence="6">The sequence shown here is derived from an EMBL/GenBank/DDBJ whole genome shotgun (WGS) entry which is preliminary data.</text>
</comment>
<dbReference type="InterPro" id="IPR047141">
    <property type="entry name" value="Stealth"/>
</dbReference>
<dbReference type="EMBL" id="VUMS01000019">
    <property type="protein sequence ID" value="MST67191.1"/>
    <property type="molecule type" value="Genomic_DNA"/>
</dbReference>
<gene>
    <name evidence="6" type="ORF">FYJ57_10785</name>
</gene>
<evidence type="ECO:0000259" key="4">
    <source>
        <dbReference type="Pfam" id="PF11380"/>
    </source>
</evidence>
<keyword evidence="3" id="KW-0270">Exopolysaccharide synthesis</keyword>
<dbReference type="Proteomes" id="UP000440513">
    <property type="component" value="Unassembled WGS sequence"/>
</dbReference>
<evidence type="ECO:0000313" key="7">
    <source>
        <dbReference type="Proteomes" id="UP000440513"/>
    </source>
</evidence>
<name>A0A7X2TLD8_9FIRM</name>
<keyword evidence="7" id="KW-1185">Reference proteome</keyword>
<evidence type="ECO:0000256" key="3">
    <source>
        <dbReference type="ARBA" id="ARBA00023169"/>
    </source>
</evidence>
<proteinExistence type="inferred from homology"/>
<evidence type="ECO:0000313" key="6">
    <source>
        <dbReference type="EMBL" id="MST67191.1"/>
    </source>
</evidence>
<organism evidence="6 7">
    <name type="scientific">Oliverpabstia intestinalis</name>
    <dbReference type="NCBI Taxonomy" id="2606633"/>
    <lineage>
        <taxon>Bacteria</taxon>
        <taxon>Bacillati</taxon>
        <taxon>Bacillota</taxon>
        <taxon>Clostridia</taxon>
        <taxon>Lachnospirales</taxon>
        <taxon>Lachnospiraceae</taxon>
        <taxon>Oliverpabstia</taxon>
    </lineage>
</organism>
<dbReference type="AlphaFoldDB" id="A0A7X2TLD8"/>
<dbReference type="RefSeq" id="WP_154432634.1">
    <property type="nucleotide sequence ID" value="NZ_VUMS01000019.1"/>
</dbReference>
<keyword evidence="2" id="KW-0808">Transferase</keyword>
<evidence type="ECO:0000256" key="2">
    <source>
        <dbReference type="ARBA" id="ARBA00022679"/>
    </source>
</evidence>
<evidence type="ECO:0000256" key="1">
    <source>
        <dbReference type="ARBA" id="ARBA00007583"/>
    </source>
</evidence>
<feature type="domain" description="Stealth protein CR2 conserved region 2" evidence="4">
    <location>
        <begin position="44"/>
        <end position="143"/>
    </location>
</feature>
<dbReference type="Pfam" id="PF11380">
    <property type="entry name" value="Stealth_CR2"/>
    <property type="match status" value="1"/>
</dbReference>
<reference evidence="6 7" key="1">
    <citation type="submission" date="2019-08" db="EMBL/GenBank/DDBJ databases">
        <title>In-depth cultivation of the pig gut microbiome towards novel bacterial diversity and tailored functional studies.</title>
        <authorList>
            <person name="Wylensek D."/>
            <person name="Hitch T.C.A."/>
            <person name="Clavel T."/>
        </authorList>
    </citation>
    <scope>NUCLEOTIDE SEQUENCE [LARGE SCALE GENOMIC DNA]</scope>
    <source>
        <strain evidence="6 7">BSM-380-WT-5A</strain>
    </source>
</reference>
<evidence type="ECO:0000259" key="5">
    <source>
        <dbReference type="Pfam" id="PF17101"/>
    </source>
</evidence>
<dbReference type="PANTHER" id="PTHR24045">
    <property type="match status" value="1"/>
</dbReference>
<sequence length="338" mass="40299">MIREQKIDFVIAWVDGSDLEWQKEKNKYANPGDTTLQVDASMVRYREWDTLRYWFRAVEKYAPWVNQVYFVTCGHVPKWLNMDAPKLHFVRHQDYIPEQYLPTFSSHPIELNLHRIEGLSEHFVYFNDDFYLTAPVQETDFFVNGLPCDSLEETPLTYSWRTPMNGVRANDILFVNEHFDRKQCRRMHKDKWFNLRDPHALIKNLILGSLNDNKMFGLNTHHLPQAYLKKTLEKVWETDPDWLSETCSHKFRDSQDVSQCVFKFWQLMTGEFYPYNKRKFGRLFQNGACLDELCDAIRHQKYKAICFNDAEKIDFEMARKALNDAFDAVLPEKSSFEK</sequence>